<dbReference type="AlphaFoldDB" id="A0A6N8DRU6"/>
<evidence type="ECO:0000313" key="2">
    <source>
        <dbReference type="Proteomes" id="UP000439113"/>
    </source>
</evidence>
<proteinExistence type="predicted"/>
<gene>
    <name evidence="1" type="ORF">GJ654_20405</name>
</gene>
<reference evidence="1 2" key="1">
    <citation type="submission" date="2019-11" db="EMBL/GenBank/DDBJ databases">
        <title>Whole-genome sequence of a Rhodoblastus acidophilus DSM 142.</title>
        <authorList>
            <person name="Kyndt J.A."/>
            <person name="Meyer T.E."/>
        </authorList>
    </citation>
    <scope>NUCLEOTIDE SEQUENCE [LARGE SCALE GENOMIC DNA]</scope>
    <source>
        <strain evidence="1 2">DSM 142</strain>
    </source>
</reference>
<organism evidence="1 2">
    <name type="scientific">Rhodoblastus acidophilus</name>
    <name type="common">Rhodopseudomonas acidophila</name>
    <dbReference type="NCBI Taxonomy" id="1074"/>
    <lineage>
        <taxon>Bacteria</taxon>
        <taxon>Pseudomonadati</taxon>
        <taxon>Pseudomonadota</taxon>
        <taxon>Alphaproteobacteria</taxon>
        <taxon>Hyphomicrobiales</taxon>
        <taxon>Rhodoblastaceae</taxon>
        <taxon>Rhodoblastus</taxon>
    </lineage>
</organism>
<name>A0A6N8DRU6_RHOAC</name>
<dbReference type="Proteomes" id="UP000439113">
    <property type="component" value="Unassembled WGS sequence"/>
</dbReference>
<sequence>MYNSILNRRRPPLRGRHAFIDDPDFSNPFADARSKAIWVFVGTKNGHRPETGRTRRSLVRQGGDEAGLLSGVSLPWPPSGVWCPVKIGADAIGFDDIFSPKPNDLADHCA</sequence>
<dbReference type="EMBL" id="WNKS01000036">
    <property type="protein sequence ID" value="MTV33342.1"/>
    <property type="molecule type" value="Genomic_DNA"/>
</dbReference>
<comment type="caution">
    <text evidence="1">The sequence shown here is derived from an EMBL/GenBank/DDBJ whole genome shotgun (WGS) entry which is preliminary data.</text>
</comment>
<accession>A0A6N8DRU6</accession>
<evidence type="ECO:0000313" key="1">
    <source>
        <dbReference type="EMBL" id="MTV33342.1"/>
    </source>
</evidence>
<protein>
    <submittedName>
        <fullName evidence="1">Uncharacterized protein</fullName>
    </submittedName>
</protein>
<dbReference type="RefSeq" id="WP_155448020.1">
    <property type="nucleotide sequence ID" value="NZ_JAOQNR010000030.1"/>
</dbReference>